<evidence type="ECO:0000256" key="2">
    <source>
        <dbReference type="ARBA" id="ARBA00023186"/>
    </source>
</evidence>
<evidence type="ECO:0000313" key="6">
    <source>
        <dbReference type="Proteomes" id="UP001191019"/>
    </source>
</evidence>
<reference evidence="5 6" key="1">
    <citation type="journal article" date="2018" name="bioRxiv">
        <title>Evidence of independent acquisition and adaption of ultra-small bacteria to human hosts across the highly diverse yet reduced genomes of the phylum Saccharibacteria.</title>
        <authorList>
            <person name="McLean J.S."/>
            <person name="Bor B."/>
            <person name="To T.T."/>
            <person name="Liu Q."/>
            <person name="Kearns K.A."/>
            <person name="Solden L.M."/>
            <person name="Wrighton K.C."/>
            <person name="He X."/>
            <person name="Shi W."/>
        </authorList>
    </citation>
    <scope>NUCLEOTIDE SEQUENCE [LARGE SCALE GENOMIC DNA]</scope>
    <source>
        <strain evidence="5 6">TM7_G3_2_Rum_HOT_351B</strain>
    </source>
</reference>
<comment type="similarity">
    <text evidence="1 3">Belongs to the chaperonin (HSP60) family.</text>
</comment>
<keyword evidence="2" id="KW-0143">Chaperone</keyword>
<dbReference type="Gene3D" id="3.30.260.10">
    <property type="entry name" value="TCP-1-like chaperonin intermediate domain"/>
    <property type="match status" value="1"/>
</dbReference>
<dbReference type="SUPFAM" id="SSF48592">
    <property type="entry name" value="GroEL equatorial domain-like"/>
    <property type="match status" value="1"/>
</dbReference>
<dbReference type="InterPro" id="IPR027410">
    <property type="entry name" value="TCP-1-like_intermed_sf"/>
</dbReference>
<evidence type="ECO:0000313" key="5">
    <source>
        <dbReference type="EMBL" id="RYC74942.1"/>
    </source>
</evidence>
<dbReference type="InterPro" id="IPR002423">
    <property type="entry name" value="Cpn60/GroEL/TCP-1"/>
</dbReference>
<reference evidence="5 6" key="2">
    <citation type="journal article" date="2020" name="Cell Rep.">
        <title>Acquisition and Adaptation of Ultra-small Parasitic Reduced Genome Bacteria to Mammalian Hosts.</title>
        <authorList>
            <person name="McLean J.S."/>
            <person name="Bor B."/>
            <person name="Kerns K.A."/>
            <person name="Liu Q."/>
            <person name="To T.T."/>
            <person name="Solden L."/>
            <person name="Hendrickson E.L."/>
            <person name="Wrighton K."/>
            <person name="Shi W."/>
            <person name="He X."/>
        </authorList>
    </citation>
    <scope>NUCLEOTIDE SEQUENCE [LARGE SCALE GENOMIC DNA]</scope>
    <source>
        <strain evidence="5 6">TM7_G3_2_Rum_HOT_351B</strain>
    </source>
</reference>
<evidence type="ECO:0000256" key="1">
    <source>
        <dbReference type="ARBA" id="ARBA00006607"/>
    </source>
</evidence>
<dbReference type="Pfam" id="PF00118">
    <property type="entry name" value="Cpn60_TCP1"/>
    <property type="match status" value="1"/>
</dbReference>
<evidence type="ECO:0000256" key="4">
    <source>
        <dbReference type="RuleBase" id="RU000419"/>
    </source>
</evidence>
<dbReference type="NCBIfam" id="TIGR02348">
    <property type="entry name" value="GroEL"/>
    <property type="match status" value="1"/>
</dbReference>
<keyword evidence="6" id="KW-1185">Reference proteome</keyword>
<sequence>MAKKIYYEAEAREKVLLGAKQLYDAVKVTFGPKGKNVIIEKEYGAPVITHDGVTVAEAVELPNKDEALGEAVGAKLIKTAAQKLNKVAGDGTTTVTVLTYNILNEANKLIAAGVNPMELRRGIEKAGAEIVAEIDKMAEKIEGDDKKVAEVATISAGDEKIGELIAEVISKIGKDGVVTVEAGQGLEMEEEIVEGFSYDKGYSSPFFVTDVNRQEAVFDKPLVLVTDKKISAASDILPLLEKCAQAGKKDLVIIAEEVEGEALSLLVLNKLKGVFNSLVLKAPSFGDRRKEVMEDIAILTDATVVSADKGLKLEEVGLEVLGSAAKVLATKDETTIIKGAGDAKAVADRIKLIHAQAEIAKSDYEREEFEKRAAALSGKVAVIKVGGATETEIDEKKFRVDDAVAATKAALAEGIVAGGGVTLVNLAEKVTGADDGAKIVKNALKAPFVHIMENAGLNAQALLAEAEKSGKVGFGINVMAPEKGLIDLKKSGVIDPAKVTKEAVKNATSIAATAITMGALICEIPEEKPAAPDMGGMY</sequence>
<protein>
    <recommendedName>
        <fullName evidence="4">60 kDa chaperonin</fullName>
    </recommendedName>
</protein>
<evidence type="ECO:0000256" key="3">
    <source>
        <dbReference type="RuleBase" id="RU000418"/>
    </source>
</evidence>
<dbReference type="EMBL" id="PRLM01000002">
    <property type="protein sequence ID" value="RYC74942.1"/>
    <property type="molecule type" value="Genomic_DNA"/>
</dbReference>
<dbReference type="NCBIfam" id="NF009487">
    <property type="entry name" value="PRK12849.1"/>
    <property type="match status" value="1"/>
</dbReference>
<dbReference type="PANTHER" id="PTHR45633">
    <property type="entry name" value="60 KDA HEAT SHOCK PROTEIN, MITOCHONDRIAL"/>
    <property type="match status" value="1"/>
</dbReference>
<name>A0ABY0FM67_9BACT</name>
<dbReference type="PRINTS" id="PR00298">
    <property type="entry name" value="CHAPERONIN60"/>
</dbReference>
<dbReference type="NCBIfam" id="NF009488">
    <property type="entry name" value="PRK12850.1"/>
    <property type="match status" value="1"/>
</dbReference>
<dbReference type="NCBIfam" id="NF000592">
    <property type="entry name" value="PRK00013.1"/>
    <property type="match status" value="1"/>
</dbReference>
<comment type="caution">
    <text evidence="5">The sequence shown here is derived from an EMBL/GenBank/DDBJ whole genome shotgun (WGS) entry which is preliminary data.</text>
</comment>
<gene>
    <name evidence="5" type="primary">groL</name>
    <name evidence="5" type="ORF">G3RUM_00219</name>
</gene>
<dbReference type="NCBIfam" id="NF009489">
    <property type="entry name" value="PRK12851.1"/>
    <property type="match status" value="1"/>
</dbReference>
<organism evidence="5 6">
    <name type="scientific">Candidatus Nanosyncoccus alces</name>
    <dbReference type="NCBI Taxonomy" id="2171997"/>
    <lineage>
        <taxon>Bacteria</taxon>
        <taxon>Candidatus Saccharimonadota</taxon>
        <taxon>Candidatus Nanosyncoccalia</taxon>
        <taxon>Candidatus Nanosyncoccales</taxon>
        <taxon>Candidatus Nanosyncoccaceae</taxon>
        <taxon>Candidatus Nanosyncoccus</taxon>
    </lineage>
</organism>
<proteinExistence type="inferred from homology"/>
<dbReference type="Gene3D" id="1.10.560.10">
    <property type="entry name" value="GroEL-like equatorial domain"/>
    <property type="match status" value="1"/>
</dbReference>
<dbReference type="InterPro" id="IPR001844">
    <property type="entry name" value="Cpn60/GroEL"/>
</dbReference>
<comment type="subunit">
    <text evidence="4">Forms a cylinder of 14 subunits composed of two heptameric rings stacked back-to-back. Interacts with the co-chaperonin GroES.</text>
</comment>
<dbReference type="RefSeq" id="WP_129734559.1">
    <property type="nucleotide sequence ID" value="NZ_PRLM01000002.1"/>
</dbReference>
<dbReference type="InterPro" id="IPR027409">
    <property type="entry name" value="GroEL-like_apical_dom_sf"/>
</dbReference>
<dbReference type="SUPFAM" id="SSF54849">
    <property type="entry name" value="GroEL-intermediate domain like"/>
    <property type="match status" value="1"/>
</dbReference>
<dbReference type="SUPFAM" id="SSF52029">
    <property type="entry name" value="GroEL apical domain-like"/>
    <property type="match status" value="1"/>
</dbReference>
<dbReference type="InterPro" id="IPR027413">
    <property type="entry name" value="GROEL-like_equatorial_sf"/>
</dbReference>
<comment type="function">
    <text evidence="4">Together with its co-chaperonin GroES, plays an essential role in assisting protein folding. The GroEL-GroES system forms a nano-cage that allows encapsulation of the non-native substrate proteins and provides a physical environment optimized to promote and accelerate protein folding.</text>
</comment>
<dbReference type="Gene3D" id="3.50.7.10">
    <property type="entry name" value="GroEL"/>
    <property type="match status" value="1"/>
</dbReference>
<dbReference type="CDD" id="cd03344">
    <property type="entry name" value="GroEL"/>
    <property type="match status" value="1"/>
</dbReference>
<accession>A0ABY0FM67</accession>
<dbReference type="Proteomes" id="UP001191019">
    <property type="component" value="Unassembled WGS sequence"/>
</dbReference>